<dbReference type="PROSITE" id="PS00018">
    <property type="entry name" value="EF_HAND_1"/>
    <property type="match status" value="2"/>
</dbReference>
<comment type="caution">
    <text evidence="5">The sequence shown here is derived from an EMBL/GenBank/DDBJ whole genome shotgun (WGS) entry which is preliminary data.</text>
</comment>
<dbReference type="InterPro" id="IPR002048">
    <property type="entry name" value="EF_hand_dom"/>
</dbReference>
<accession>A0ABD3UDA3</accession>
<sequence>MAHEMSPEQIEEYKKAFSVFDKDGDGRISTVDLRALLGSLDQKPSQAMLEDIITGIDAIGDGTIKFDEFLKMMTTKIDYSNTVTDEGLRDAFRVFDRDGNGFITAADLRQVIIDIGDKLTDEEVFQMVREINTDSEGMVNYEDFLATMAQE</sequence>
<evidence type="ECO:0000313" key="5">
    <source>
        <dbReference type="EMBL" id="KAL3846945.1"/>
    </source>
</evidence>
<dbReference type="PANTHER" id="PTHR23048:SF0">
    <property type="entry name" value="CALMODULIN LIKE 3"/>
    <property type="match status" value="1"/>
</dbReference>
<keyword evidence="3" id="KW-0514">Muscle protein</keyword>
<dbReference type="PANTHER" id="PTHR23048">
    <property type="entry name" value="MYOSIN LIGHT CHAIN 1, 3"/>
    <property type="match status" value="1"/>
</dbReference>
<dbReference type="InterPro" id="IPR050230">
    <property type="entry name" value="CALM/Myosin/TropC-like"/>
</dbReference>
<keyword evidence="1" id="KW-0677">Repeat</keyword>
<dbReference type="FunFam" id="1.10.238.10:FF:000001">
    <property type="entry name" value="Calmodulin 1"/>
    <property type="match status" value="1"/>
</dbReference>
<dbReference type="SMART" id="SM00054">
    <property type="entry name" value="EFh"/>
    <property type="match status" value="4"/>
</dbReference>
<dbReference type="Pfam" id="PF13499">
    <property type="entry name" value="EF-hand_7"/>
    <property type="match status" value="2"/>
</dbReference>
<evidence type="ECO:0000256" key="2">
    <source>
        <dbReference type="ARBA" id="ARBA00022837"/>
    </source>
</evidence>
<feature type="domain" description="EF-hand" evidence="4">
    <location>
        <begin position="83"/>
        <end position="118"/>
    </location>
</feature>
<dbReference type="AlphaFoldDB" id="A0ABD3UDA3"/>
<keyword evidence="6" id="KW-1185">Reference proteome</keyword>
<evidence type="ECO:0000259" key="4">
    <source>
        <dbReference type="PROSITE" id="PS50222"/>
    </source>
</evidence>
<dbReference type="InterPro" id="IPR018247">
    <property type="entry name" value="EF_Hand_1_Ca_BS"/>
</dbReference>
<evidence type="ECO:0000256" key="1">
    <source>
        <dbReference type="ARBA" id="ARBA00022737"/>
    </source>
</evidence>
<dbReference type="PROSITE" id="PS50222">
    <property type="entry name" value="EF_HAND_2"/>
    <property type="match status" value="4"/>
</dbReference>
<dbReference type="Proteomes" id="UP001634394">
    <property type="component" value="Unassembled WGS sequence"/>
</dbReference>
<organism evidence="5 6">
    <name type="scientific">Sinanodonta woodiana</name>
    <name type="common">Chinese pond mussel</name>
    <name type="synonym">Anodonta woodiana</name>
    <dbReference type="NCBI Taxonomy" id="1069815"/>
    <lineage>
        <taxon>Eukaryota</taxon>
        <taxon>Metazoa</taxon>
        <taxon>Spiralia</taxon>
        <taxon>Lophotrochozoa</taxon>
        <taxon>Mollusca</taxon>
        <taxon>Bivalvia</taxon>
        <taxon>Autobranchia</taxon>
        <taxon>Heteroconchia</taxon>
        <taxon>Palaeoheterodonta</taxon>
        <taxon>Unionida</taxon>
        <taxon>Unionoidea</taxon>
        <taxon>Unionidae</taxon>
        <taxon>Unioninae</taxon>
        <taxon>Sinanodonta</taxon>
    </lineage>
</organism>
<feature type="domain" description="EF-hand" evidence="4">
    <location>
        <begin position="119"/>
        <end position="151"/>
    </location>
</feature>
<reference evidence="5 6" key="1">
    <citation type="submission" date="2024-11" db="EMBL/GenBank/DDBJ databases">
        <title>Chromosome-level genome assembly of the freshwater bivalve Anodonta woodiana.</title>
        <authorList>
            <person name="Chen X."/>
        </authorList>
    </citation>
    <scope>NUCLEOTIDE SEQUENCE [LARGE SCALE GENOMIC DNA]</scope>
    <source>
        <strain evidence="5">MN2024</strain>
        <tissue evidence="5">Gills</tissue>
    </source>
</reference>
<proteinExistence type="predicted"/>
<dbReference type="Gene3D" id="1.10.238.10">
    <property type="entry name" value="EF-hand"/>
    <property type="match status" value="2"/>
</dbReference>
<dbReference type="CDD" id="cd00051">
    <property type="entry name" value="EFh"/>
    <property type="match status" value="2"/>
</dbReference>
<evidence type="ECO:0000256" key="3">
    <source>
        <dbReference type="ARBA" id="ARBA00023179"/>
    </source>
</evidence>
<keyword evidence="2" id="KW-0106">Calcium</keyword>
<dbReference type="SUPFAM" id="SSF47473">
    <property type="entry name" value="EF-hand"/>
    <property type="match status" value="1"/>
</dbReference>
<evidence type="ECO:0000313" key="6">
    <source>
        <dbReference type="Proteomes" id="UP001634394"/>
    </source>
</evidence>
<dbReference type="InterPro" id="IPR011992">
    <property type="entry name" value="EF-hand-dom_pair"/>
</dbReference>
<feature type="domain" description="EF-hand" evidence="4">
    <location>
        <begin position="8"/>
        <end position="43"/>
    </location>
</feature>
<dbReference type="EMBL" id="JBJQND010000016">
    <property type="protein sequence ID" value="KAL3846945.1"/>
    <property type="molecule type" value="Genomic_DNA"/>
</dbReference>
<gene>
    <name evidence="5" type="ORF">ACJMK2_017885</name>
</gene>
<feature type="domain" description="EF-hand" evidence="4">
    <location>
        <begin position="44"/>
        <end position="79"/>
    </location>
</feature>
<protein>
    <recommendedName>
        <fullName evidence="4">EF-hand domain-containing protein</fullName>
    </recommendedName>
</protein>
<name>A0ABD3UDA3_SINWO</name>